<dbReference type="InterPro" id="IPR036291">
    <property type="entry name" value="NAD(P)-bd_dom_sf"/>
</dbReference>
<dbReference type="PANTHER" id="PTHR23406:SF32">
    <property type="entry name" value="NADP-DEPENDENT MALIC ENZYME"/>
    <property type="match status" value="1"/>
</dbReference>
<proteinExistence type="predicted"/>
<name>A0A9P5PYU9_9AGAR</name>
<accession>A0A9P5PYU9</accession>
<comment type="cofactor">
    <cofactor evidence="1">
        <name>Mg(2+)</name>
        <dbReference type="ChEBI" id="CHEBI:18420"/>
    </cofactor>
</comment>
<keyword evidence="2" id="KW-0560">Oxidoreductase</keyword>
<gene>
    <name evidence="4" type="ORF">BDP27DRAFT_1361572</name>
</gene>
<dbReference type="AlphaFoldDB" id="A0A9P5PYU9"/>
<dbReference type="OrthoDB" id="2949532at2759"/>
<dbReference type="SUPFAM" id="SSF51735">
    <property type="entry name" value="NAD(P)-binding Rossmann-fold domains"/>
    <property type="match status" value="1"/>
</dbReference>
<keyword evidence="5" id="KW-1185">Reference proteome</keyword>
<dbReference type="GO" id="GO:0005739">
    <property type="term" value="C:mitochondrion"/>
    <property type="evidence" value="ECO:0007669"/>
    <property type="project" value="TreeGrafter"/>
</dbReference>
<dbReference type="InterPro" id="IPR012302">
    <property type="entry name" value="Malic_NAD-bd"/>
</dbReference>
<evidence type="ECO:0000313" key="5">
    <source>
        <dbReference type="Proteomes" id="UP000772434"/>
    </source>
</evidence>
<dbReference type="Gene3D" id="3.40.50.720">
    <property type="entry name" value="NAD(P)-binding Rossmann-like Domain"/>
    <property type="match status" value="1"/>
</dbReference>
<evidence type="ECO:0000256" key="1">
    <source>
        <dbReference type="ARBA" id="ARBA00001946"/>
    </source>
</evidence>
<reference evidence="4" key="1">
    <citation type="submission" date="2020-11" db="EMBL/GenBank/DDBJ databases">
        <authorList>
            <consortium name="DOE Joint Genome Institute"/>
            <person name="Ahrendt S."/>
            <person name="Riley R."/>
            <person name="Andreopoulos W."/>
            <person name="Labutti K."/>
            <person name="Pangilinan J."/>
            <person name="Ruiz-Duenas F.J."/>
            <person name="Barrasa J.M."/>
            <person name="Sanchez-Garcia M."/>
            <person name="Camarero S."/>
            <person name="Miyauchi S."/>
            <person name="Serrano A."/>
            <person name="Linde D."/>
            <person name="Babiker R."/>
            <person name="Drula E."/>
            <person name="Ayuso-Fernandez I."/>
            <person name="Pacheco R."/>
            <person name="Padilla G."/>
            <person name="Ferreira P."/>
            <person name="Barriuso J."/>
            <person name="Kellner H."/>
            <person name="Castanera R."/>
            <person name="Alfaro M."/>
            <person name="Ramirez L."/>
            <person name="Pisabarro A.G."/>
            <person name="Kuo A."/>
            <person name="Tritt A."/>
            <person name="Lipzen A."/>
            <person name="He G."/>
            <person name="Yan M."/>
            <person name="Ng V."/>
            <person name="Cullen D."/>
            <person name="Martin F."/>
            <person name="Rosso M.-N."/>
            <person name="Henrissat B."/>
            <person name="Hibbett D."/>
            <person name="Martinez A.T."/>
            <person name="Grigoriev I.V."/>
        </authorList>
    </citation>
    <scope>NUCLEOTIDE SEQUENCE</scope>
    <source>
        <strain evidence="4">AH 40177</strain>
    </source>
</reference>
<dbReference type="GO" id="GO:0051287">
    <property type="term" value="F:NAD binding"/>
    <property type="evidence" value="ECO:0007669"/>
    <property type="project" value="InterPro"/>
</dbReference>
<evidence type="ECO:0000256" key="2">
    <source>
        <dbReference type="ARBA" id="ARBA00023002"/>
    </source>
</evidence>
<dbReference type="GO" id="GO:0004471">
    <property type="term" value="F:malate dehydrogenase (decarboxylating) (NAD+) activity"/>
    <property type="evidence" value="ECO:0007669"/>
    <property type="project" value="TreeGrafter"/>
</dbReference>
<evidence type="ECO:0000313" key="4">
    <source>
        <dbReference type="EMBL" id="KAF9071617.1"/>
    </source>
</evidence>
<dbReference type="Pfam" id="PF03949">
    <property type="entry name" value="Malic_M"/>
    <property type="match status" value="1"/>
</dbReference>
<organism evidence="4 5">
    <name type="scientific">Rhodocollybia butyracea</name>
    <dbReference type="NCBI Taxonomy" id="206335"/>
    <lineage>
        <taxon>Eukaryota</taxon>
        <taxon>Fungi</taxon>
        <taxon>Dikarya</taxon>
        <taxon>Basidiomycota</taxon>
        <taxon>Agaricomycotina</taxon>
        <taxon>Agaricomycetes</taxon>
        <taxon>Agaricomycetidae</taxon>
        <taxon>Agaricales</taxon>
        <taxon>Marasmiineae</taxon>
        <taxon>Omphalotaceae</taxon>
        <taxon>Rhodocollybia</taxon>
    </lineage>
</organism>
<comment type="caution">
    <text evidence="4">The sequence shown here is derived from an EMBL/GenBank/DDBJ whole genome shotgun (WGS) entry which is preliminary data.</text>
</comment>
<dbReference type="EMBL" id="JADNRY010000030">
    <property type="protein sequence ID" value="KAF9071617.1"/>
    <property type="molecule type" value="Genomic_DNA"/>
</dbReference>
<dbReference type="GO" id="GO:0006108">
    <property type="term" value="P:malate metabolic process"/>
    <property type="evidence" value="ECO:0007669"/>
    <property type="project" value="TreeGrafter"/>
</dbReference>
<dbReference type="Proteomes" id="UP000772434">
    <property type="component" value="Unassembled WGS sequence"/>
</dbReference>
<dbReference type="PANTHER" id="PTHR23406">
    <property type="entry name" value="MALIC ENZYME-RELATED"/>
    <property type="match status" value="1"/>
</dbReference>
<dbReference type="SMART" id="SM00919">
    <property type="entry name" value="Malic_M"/>
    <property type="match status" value="1"/>
</dbReference>
<protein>
    <recommendedName>
        <fullName evidence="3">Malic enzyme NAD-binding domain-containing protein</fullName>
    </recommendedName>
</protein>
<evidence type="ECO:0000259" key="3">
    <source>
        <dbReference type="SMART" id="SM00919"/>
    </source>
</evidence>
<feature type="domain" description="Malic enzyme NAD-binding" evidence="3">
    <location>
        <begin position="1"/>
        <end position="128"/>
    </location>
</feature>
<sequence length="159" mass="17404">MAALNPRPIIFPLSNPVKLSECTFQDAVTHTNGKVLFASGSPFPEMEWKGKMLYPGQGNNMYIFPGLGLGAILSRATSVTDTMVEASSMGLAESLTADERSVDLLYPKIERIREIGAFIAKEVIRAAQKAGVDKSTHLRSMSDAELLAFVNSKMWRPKL</sequence>